<dbReference type="HOGENOM" id="CLU_3147162_0_0_1"/>
<reference evidence="2 3" key="1">
    <citation type="journal article" date="2012" name="PLoS Pathog.">
        <title>Diverse lifestyles and strategies of plant pathogenesis encoded in the genomes of eighteen Dothideomycetes fungi.</title>
        <authorList>
            <person name="Ohm R.A."/>
            <person name="Feau N."/>
            <person name="Henrissat B."/>
            <person name="Schoch C.L."/>
            <person name="Horwitz B.A."/>
            <person name="Barry K.W."/>
            <person name="Condon B.J."/>
            <person name="Copeland A.C."/>
            <person name="Dhillon B."/>
            <person name="Glaser F."/>
            <person name="Hesse C.N."/>
            <person name="Kosti I."/>
            <person name="LaButti K."/>
            <person name="Lindquist E.A."/>
            <person name="Lucas S."/>
            <person name="Salamov A.A."/>
            <person name="Bradshaw R.E."/>
            <person name="Ciuffetti L."/>
            <person name="Hamelin R.C."/>
            <person name="Kema G.H.J."/>
            <person name="Lawrence C."/>
            <person name="Scott J.A."/>
            <person name="Spatafora J.W."/>
            <person name="Turgeon B.G."/>
            <person name="de Wit P.J.G.M."/>
            <person name="Zhong S."/>
            <person name="Goodwin S.B."/>
            <person name="Grigoriev I.V."/>
        </authorList>
    </citation>
    <scope>NUCLEOTIDE SEQUENCE [LARGE SCALE GENOMIC DNA]</scope>
    <source>
        <strain evidence="2">C5</strain>
        <strain evidence="3">C5 / ATCC 48332 / race O</strain>
    </source>
</reference>
<organism evidence="2 3">
    <name type="scientific">Cochliobolus heterostrophus (strain C5 / ATCC 48332 / race O)</name>
    <name type="common">Southern corn leaf blight fungus</name>
    <name type="synonym">Bipolaris maydis</name>
    <dbReference type="NCBI Taxonomy" id="701091"/>
    <lineage>
        <taxon>Eukaryota</taxon>
        <taxon>Fungi</taxon>
        <taxon>Dikarya</taxon>
        <taxon>Ascomycota</taxon>
        <taxon>Pezizomycotina</taxon>
        <taxon>Dothideomycetes</taxon>
        <taxon>Pleosporomycetidae</taxon>
        <taxon>Pleosporales</taxon>
        <taxon>Pleosporineae</taxon>
        <taxon>Pleosporaceae</taxon>
        <taxon>Bipolaris</taxon>
    </lineage>
</organism>
<dbReference type="STRING" id="701091.M2TDY7"/>
<feature type="non-terminal residue" evidence="2">
    <location>
        <position position="1"/>
    </location>
</feature>
<protein>
    <submittedName>
        <fullName evidence="2">Uncharacterized protein</fullName>
    </submittedName>
</protein>
<dbReference type="AlphaFoldDB" id="M2TDY7"/>
<reference evidence="3" key="3">
    <citation type="journal article" date="2013" name="PLoS Genet.">
        <title>Comparative genome structure, secondary metabolite, and effector coding capacity across Cochliobolus pathogens.</title>
        <authorList>
            <person name="Condon B.J."/>
            <person name="Leng Y."/>
            <person name="Wu D."/>
            <person name="Bushley K.E."/>
            <person name="Ohm R.A."/>
            <person name="Otillar R."/>
            <person name="Martin J."/>
            <person name="Schackwitz W."/>
            <person name="Grimwood J."/>
            <person name="MohdZainudin N."/>
            <person name="Xue C."/>
            <person name="Wang R."/>
            <person name="Manning V.A."/>
            <person name="Dhillon B."/>
            <person name="Tu Z.J."/>
            <person name="Steffenson B.J."/>
            <person name="Salamov A."/>
            <person name="Sun H."/>
            <person name="Lowry S."/>
            <person name="LaButti K."/>
            <person name="Han J."/>
            <person name="Copeland A."/>
            <person name="Lindquist E."/>
            <person name="Barry K."/>
            <person name="Schmutz J."/>
            <person name="Baker S.E."/>
            <person name="Ciuffetti L.M."/>
            <person name="Grigoriev I.V."/>
            <person name="Zhong S."/>
            <person name="Turgeon B.G."/>
        </authorList>
    </citation>
    <scope>NUCLEOTIDE SEQUENCE [LARGE SCALE GENOMIC DNA]</scope>
    <source>
        <strain evidence="3">C5 / ATCC 48332 / race O</strain>
    </source>
</reference>
<dbReference type="Proteomes" id="UP000016936">
    <property type="component" value="Unassembled WGS sequence"/>
</dbReference>
<accession>M2TDY7</accession>
<dbReference type="EMBL" id="KB445630">
    <property type="protein sequence ID" value="EMD84687.1"/>
    <property type="molecule type" value="Genomic_DNA"/>
</dbReference>
<evidence type="ECO:0000313" key="3">
    <source>
        <dbReference type="Proteomes" id="UP000016936"/>
    </source>
</evidence>
<sequence>LTKVIKFISIEETIIIEECAYKVTKVLLLEYRIPIKFITNYNKLFISKY</sequence>
<name>M2TDY7_COCH5</name>
<evidence type="ECO:0000313" key="2">
    <source>
        <dbReference type="EMBL" id="EMD84724.1"/>
    </source>
</evidence>
<reference evidence="2" key="2">
    <citation type="submission" date="2012-06" db="EMBL/GenBank/DDBJ databases">
        <title>Comparative genome structure, secondary metabolite and effector coding capacity across Cochliobolus pathogens.</title>
        <authorList>
            <consortium name="US DOE Joint Genome Institute (JGI-PGF)"/>
            <person name="Condon B.J."/>
            <person name="Leng Y."/>
            <person name="Wu D."/>
            <person name="Bushley K.E."/>
            <person name="Ohm R.A."/>
            <person name="Otillar R."/>
            <person name="Martin J."/>
            <person name="Schackwitz W."/>
            <person name="Grimwood J."/>
            <person name="MohdZainudin N."/>
            <person name="Xue C."/>
            <person name="Wang R."/>
            <person name="Dhillon B."/>
            <person name="Tu Z.J."/>
            <person name="Steffenson B.J."/>
            <person name="Salamov A."/>
            <person name="Sun H."/>
            <person name="Lowry S."/>
            <person name="LaButti K."/>
            <person name="Han J."/>
            <person name="Copeland A."/>
            <person name="Lindquist E."/>
            <person name="Lucas S."/>
            <person name="Barry K."/>
            <person name="Schmutz J."/>
            <person name="Baker S."/>
            <person name="Grigoriev I.V."/>
            <person name="Zhong S."/>
            <person name="Turgeon B.G."/>
        </authorList>
    </citation>
    <scope>NUCLEOTIDE SEQUENCE</scope>
    <source>
        <strain evidence="2">C5</strain>
    </source>
</reference>
<dbReference type="EMBL" id="KB445625">
    <property type="protein sequence ID" value="EMD84724.1"/>
    <property type="molecule type" value="Genomic_DNA"/>
</dbReference>
<gene>
    <name evidence="2" type="ORF">COCHEDRAFT_1121780</name>
    <name evidence="1" type="ORF">COCHEDRAFT_1122257</name>
</gene>
<evidence type="ECO:0000313" key="1">
    <source>
        <dbReference type="EMBL" id="EMD84687.1"/>
    </source>
</evidence>
<proteinExistence type="predicted"/>
<keyword evidence="3" id="KW-1185">Reference proteome</keyword>